<proteinExistence type="predicted"/>
<evidence type="ECO:0000313" key="1">
    <source>
        <dbReference type="EMBL" id="MFC5239170.1"/>
    </source>
</evidence>
<comment type="caution">
    <text evidence="1">The sequence shown here is derived from an EMBL/GenBank/DDBJ whole genome shotgun (WGS) entry which is preliminary data.</text>
</comment>
<reference evidence="2" key="1">
    <citation type="journal article" date="2019" name="Int. J. Syst. Evol. Microbiol.">
        <title>The Global Catalogue of Microorganisms (GCM) 10K type strain sequencing project: providing services to taxonomists for standard genome sequencing and annotation.</title>
        <authorList>
            <consortium name="The Broad Institute Genomics Platform"/>
            <consortium name="The Broad Institute Genome Sequencing Center for Infectious Disease"/>
            <person name="Wu L."/>
            <person name="Ma J."/>
        </authorList>
    </citation>
    <scope>NUCLEOTIDE SEQUENCE [LARGE SCALE GENOMIC DNA]</scope>
    <source>
        <strain evidence="2">CGMCC 4.7131</strain>
    </source>
</reference>
<gene>
    <name evidence="1" type="ORF">ACFPWV_04450</name>
</gene>
<organism evidence="1 2">
    <name type="scientific">Streptomyces atrovirens</name>
    <dbReference type="NCBI Taxonomy" id="285556"/>
    <lineage>
        <taxon>Bacteria</taxon>
        <taxon>Bacillati</taxon>
        <taxon>Actinomycetota</taxon>
        <taxon>Actinomycetes</taxon>
        <taxon>Kitasatosporales</taxon>
        <taxon>Streptomycetaceae</taxon>
        <taxon>Streptomyces</taxon>
    </lineage>
</organism>
<sequence length="165" mass="17873">MTTTPPDTATDPVGIGSMRAAASWFIDRPTLPRHGEVTRFEQDFHQHLHRLLPLIEQLAAQRDSDDIPSEEALASVGEARRRLREPEAAGLSGEVARVKGVARSVLALCDHYDTLTALTVCLACDRAIEDGQEPVPYDQTSRSGGVACSGRMHADCVNRVVRTGG</sequence>
<evidence type="ECO:0000313" key="2">
    <source>
        <dbReference type="Proteomes" id="UP001596035"/>
    </source>
</evidence>
<dbReference type="RefSeq" id="WP_344561092.1">
    <property type="nucleotide sequence ID" value="NZ_BAAATG010000021.1"/>
</dbReference>
<dbReference type="Pfam" id="PF19979">
    <property type="entry name" value="DUF6415"/>
    <property type="match status" value="1"/>
</dbReference>
<dbReference type="InterPro" id="IPR046300">
    <property type="entry name" value="DUF6415"/>
</dbReference>
<accession>A0ABW0DMB8</accession>
<dbReference type="Proteomes" id="UP001596035">
    <property type="component" value="Unassembled WGS sequence"/>
</dbReference>
<protein>
    <submittedName>
        <fullName evidence="1">DUF6415 family natural product biosynthesis protein</fullName>
    </submittedName>
</protein>
<name>A0ABW0DMB8_9ACTN</name>
<dbReference type="EMBL" id="JBHSKN010000004">
    <property type="protein sequence ID" value="MFC5239170.1"/>
    <property type="molecule type" value="Genomic_DNA"/>
</dbReference>
<keyword evidence="2" id="KW-1185">Reference proteome</keyword>